<proteinExistence type="predicted"/>
<dbReference type="AlphaFoldDB" id="A0AA87ZP45"/>
<comment type="caution">
    <text evidence="1">The sequence shown here is derived from an EMBL/GenBank/DDBJ whole genome shotgun (WGS) entry which is preliminary data.</text>
</comment>
<sequence>MKLAGVIGDAEVGGQRIETGTEDAEILQKDHNGEDEGRRWELYFNHNFEDETLEILFDWRKPRTNRRRI</sequence>
<keyword evidence="2" id="KW-1185">Reference proteome</keyword>
<evidence type="ECO:0000313" key="2">
    <source>
        <dbReference type="Proteomes" id="UP001187192"/>
    </source>
</evidence>
<organism evidence="1 2">
    <name type="scientific">Ficus carica</name>
    <name type="common">Common fig</name>
    <dbReference type="NCBI Taxonomy" id="3494"/>
    <lineage>
        <taxon>Eukaryota</taxon>
        <taxon>Viridiplantae</taxon>
        <taxon>Streptophyta</taxon>
        <taxon>Embryophyta</taxon>
        <taxon>Tracheophyta</taxon>
        <taxon>Spermatophyta</taxon>
        <taxon>Magnoliopsida</taxon>
        <taxon>eudicotyledons</taxon>
        <taxon>Gunneridae</taxon>
        <taxon>Pentapetalae</taxon>
        <taxon>rosids</taxon>
        <taxon>fabids</taxon>
        <taxon>Rosales</taxon>
        <taxon>Moraceae</taxon>
        <taxon>Ficeae</taxon>
        <taxon>Ficus</taxon>
    </lineage>
</organism>
<accession>A0AA87ZP45</accession>
<name>A0AA87ZP45_FICCA</name>
<reference evidence="1" key="1">
    <citation type="submission" date="2023-07" db="EMBL/GenBank/DDBJ databases">
        <title>draft genome sequence of fig (Ficus carica).</title>
        <authorList>
            <person name="Takahashi T."/>
            <person name="Nishimura K."/>
        </authorList>
    </citation>
    <scope>NUCLEOTIDE SEQUENCE</scope>
</reference>
<evidence type="ECO:0000313" key="1">
    <source>
        <dbReference type="EMBL" id="GMN40724.1"/>
    </source>
</evidence>
<gene>
    <name evidence="1" type="ORF">TIFTF001_009951</name>
</gene>
<dbReference type="EMBL" id="BTGU01000011">
    <property type="protein sequence ID" value="GMN40724.1"/>
    <property type="molecule type" value="Genomic_DNA"/>
</dbReference>
<protein>
    <submittedName>
        <fullName evidence="1">Uncharacterized protein</fullName>
    </submittedName>
</protein>
<dbReference type="Gramene" id="FCD_00030516-RA">
    <property type="protein sequence ID" value="FCD_00030516-RA:cds"/>
    <property type="gene ID" value="FCD_00030516"/>
</dbReference>
<dbReference type="Proteomes" id="UP001187192">
    <property type="component" value="Unassembled WGS sequence"/>
</dbReference>